<dbReference type="EMBL" id="CP000463">
    <property type="protein sequence ID" value="ABJ04735.1"/>
    <property type="molecule type" value="Genomic_DNA"/>
</dbReference>
<dbReference type="KEGG" id="rpe:RPE_0779"/>
<proteinExistence type="predicted"/>
<feature type="region of interest" description="Disordered" evidence="1">
    <location>
        <begin position="88"/>
        <end position="113"/>
    </location>
</feature>
<evidence type="ECO:0000313" key="2">
    <source>
        <dbReference type="EMBL" id="ABJ04735.1"/>
    </source>
</evidence>
<protein>
    <submittedName>
        <fullName evidence="2">Uncharacterized protein</fullName>
    </submittedName>
</protein>
<reference evidence="2" key="1">
    <citation type="submission" date="2006-09" db="EMBL/GenBank/DDBJ databases">
        <title>Complete sequence of Rhodopseudomonas palustris BisA53.</title>
        <authorList>
            <consortium name="US DOE Joint Genome Institute"/>
            <person name="Copeland A."/>
            <person name="Lucas S."/>
            <person name="Lapidus A."/>
            <person name="Barry K."/>
            <person name="Detter J.C."/>
            <person name="Glavina del Rio T."/>
            <person name="Hammon N."/>
            <person name="Israni S."/>
            <person name="Dalin E."/>
            <person name="Tice H."/>
            <person name="Pitluck S."/>
            <person name="Chain P."/>
            <person name="Malfatti S."/>
            <person name="Shin M."/>
            <person name="Vergez L."/>
            <person name="Schmutz J."/>
            <person name="Larimer F."/>
            <person name="Land M."/>
            <person name="Hauser L."/>
            <person name="Pelletier D.A."/>
            <person name="Kyrpides N."/>
            <person name="Kim E."/>
            <person name="Harwood C.S."/>
            <person name="Oda Y."/>
            <person name="Richardson P."/>
        </authorList>
    </citation>
    <scope>NUCLEOTIDE SEQUENCE [LARGE SCALE GENOMIC DNA]</scope>
    <source>
        <strain evidence="2">BisA53</strain>
    </source>
</reference>
<gene>
    <name evidence="2" type="ordered locus">RPE_0779</name>
</gene>
<sequence>MARSGRVNVAQNGTLMMDVAGFQDLLDRLGEDLSSWPAQPRLDAELLLRSSEQARAALADAQNLRQRLAPPQVTAPPGLIDRIMQRARTVATDVSPSPTPSAERPRAPDSDQS</sequence>
<name>Q07TJ9_RHOP5</name>
<dbReference type="eggNOG" id="ENOG5033H6D">
    <property type="taxonomic scope" value="Bacteria"/>
</dbReference>
<organism evidence="2">
    <name type="scientific">Rhodopseudomonas palustris (strain BisA53)</name>
    <dbReference type="NCBI Taxonomy" id="316055"/>
    <lineage>
        <taxon>Bacteria</taxon>
        <taxon>Pseudomonadati</taxon>
        <taxon>Pseudomonadota</taxon>
        <taxon>Alphaproteobacteria</taxon>
        <taxon>Hyphomicrobiales</taxon>
        <taxon>Nitrobacteraceae</taxon>
        <taxon>Rhodopseudomonas</taxon>
    </lineage>
</organism>
<dbReference type="AlphaFoldDB" id="Q07TJ9"/>
<feature type="compositionally biased region" description="Basic and acidic residues" evidence="1">
    <location>
        <begin position="103"/>
        <end position="113"/>
    </location>
</feature>
<dbReference type="STRING" id="316055.RPE_0779"/>
<dbReference type="HOGENOM" id="CLU_158648_1_0_5"/>
<accession>Q07TJ9</accession>
<evidence type="ECO:0000256" key="1">
    <source>
        <dbReference type="SAM" id="MobiDB-lite"/>
    </source>
</evidence>